<sequence length="339" mass="37421">MDVDVVRKGNSKREKKWKEAKECLNCEKRHPLSFSLGGKIYALETRYLPPSSDGYAQKLNGGEVNGCWFEVLDTSTDGSSSSWEPLCNPPFPFGACTVVGSWASEASGDQAGCYQIFIEASSRCNTYLFVYDVGSGTWDKFKRYCREALVKYPSVRTGYRPSYSWAVHLAGKDFAPFPPQVLYTGDLRVLTGLKCSIPDLKQAASECKHGVELPIPVKVDTDKKEAVIVPCQNSSRRLSGWDLESLWTLHCLPVESMIFWQAIHLGGPSFCTLAFYGYTNCCSKHRALYVRVSNFDITDAAAAGVSGPIFSAKYGANKVYLAAKSSFISPLPCTKLQPV</sequence>
<dbReference type="AlphaFoldDB" id="A0AAW1J7G9"/>
<dbReference type="EMBL" id="JBDFQZ010000008">
    <property type="protein sequence ID" value="KAK9699278.1"/>
    <property type="molecule type" value="Genomic_DNA"/>
</dbReference>
<evidence type="ECO:0000313" key="2">
    <source>
        <dbReference type="Proteomes" id="UP001443914"/>
    </source>
</evidence>
<comment type="caution">
    <text evidence="1">The sequence shown here is derived from an EMBL/GenBank/DDBJ whole genome shotgun (WGS) entry which is preliminary data.</text>
</comment>
<keyword evidence="2" id="KW-1185">Reference proteome</keyword>
<accession>A0AAW1J7G9</accession>
<dbReference type="Pfam" id="PF07893">
    <property type="entry name" value="DUF1668"/>
    <property type="match status" value="1"/>
</dbReference>
<organism evidence="1 2">
    <name type="scientific">Saponaria officinalis</name>
    <name type="common">Common soapwort</name>
    <name type="synonym">Lychnis saponaria</name>
    <dbReference type="NCBI Taxonomy" id="3572"/>
    <lineage>
        <taxon>Eukaryota</taxon>
        <taxon>Viridiplantae</taxon>
        <taxon>Streptophyta</taxon>
        <taxon>Embryophyta</taxon>
        <taxon>Tracheophyta</taxon>
        <taxon>Spermatophyta</taxon>
        <taxon>Magnoliopsida</taxon>
        <taxon>eudicotyledons</taxon>
        <taxon>Gunneridae</taxon>
        <taxon>Pentapetalae</taxon>
        <taxon>Caryophyllales</taxon>
        <taxon>Caryophyllaceae</taxon>
        <taxon>Caryophylleae</taxon>
        <taxon>Saponaria</taxon>
    </lineage>
</organism>
<evidence type="ECO:0000313" key="1">
    <source>
        <dbReference type="EMBL" id="KAK9699278.1"/>
    </source>
</evidence>
<proteinExistence type="predicted"/>
<name>A0AAW1J7G9_SAPOF</name>
<reference evidence="1" key="1">
    <citation type="submission" date="2024-03" db="EMBL/GenBank/DDBJ databases">
        <title>WGS assembly of Saponaria officinalis var. Norfolk2.</title>
        <authorList>
            <person name="Jenkins J."/>
            <person name="Shu S."/>
            <person name="Grimwood J."/>
            <person name="Barry K."/>
            <person name="Goodstein D."/>
            <person name="Schmutz J."/>
            <person name="Leebens-Mack J."/>
            <person name="Osbourn A."/>
        </authorList>
    </citation>
    <scope>NUCLEOTIDE SEQUENCE [LARGE SCALE GENOMIC DNA]</scope>
    <source>
        <strain evidence="1">JIC</strain>
    </source>
</reference>
<gene>
    <name evidence="1" type="ORF">RND81_08G164700</name>
</gene>
<dbReference type="Proteomes" id="UP001443914">
    <property type="component" value="Unassembled WGS sequence"/>
</dbReference>
<dbReference type="InterPro" id="IPR012871">
    <property type="entry name" value="DUF1668_ORYSA"/>
</dbReference>
<protein>
    <submittedName>
        <fullName evidence="1">Uncharacterized protein</fullName>
    </submittedName>
</protein>